<comment type="caution">
    <text evidence="2">The sequence shown here is derived from an EMBL/GenBank/DDBJ whole genome shotgun (WGS) entry which is preliminary data.</text>
</comment>
<gene>
    <name evidence="2" type="ORF">PGLA2088_LOCUS23579</name>
</gene>
<sequence>MPGKVQTWEEDASADDEVFTVEAALQELQAVDLDLDDLPEDFWEDYENGAYDDFDFNNAEDDDDYFEEGEEEEKKADDDEVDPSVKAVAGKKFNYEEYDQHALDSVSEVSNEFLEVHSGSFWWRWKTLISIFPTSSETQLR</sequence>
<feature type="compositionally biased region" description="Acidic residues" evidence="1">
    <location>
        <begin position="48"/>
        <end position="71"/>
    </location>
</feature>
<proteinExistence type="predicted"/>
<name>A0A813JV83_POLGL</name>
<organism evidence="2 3">
    <name type="scientific">Polarella glacialis</name>
    <name type="common">Dinoflagellate</name>
    <dbReference type="NCBI Taxonomy" id="89957"/>
    <lineage>
        <taxon>Eukaryota</taxon>
        <taxon>Sar</taxon>
        <taxon>Alveolata</taxon>
        <taxon>Dinophyceae</taxon>
        <taxon>Suessiales</taxon>
        <taxon>Suessiaceae</taxon>
        <taxon>Polarella</taxon>
    </lineage>
</organism>
<reference evidence="2" key="1">
    <citation type="submission" date="2021-02" db="EMBL/GenBank/DDBJ databases">
        <authorList>
            <person name="Dougan E. K."/>
            <person name="Rhodes N."/>
            <person name="Thang M."/>
            <person name="Chan C."/>
        </authorList>
    </citation>
    <scope>NUCLEOTIDE SEQUENCE</scope>
</reference>
<evidence type="ECO:0000313" key="3">
    <source>
        <dbReference type="Proteomes" id="UP000626109"/>
    </source>
</evidence>
<evidence type="ECO:0000313" key="2">
    <source>
        <dbReference type="EMBL" id="CAE8683704.1"/>
    </source>
</evidence>
<evidence type="ECO:0000256" key="1">
    <source>
        <dbReference type="SAM" id="MobiDB-lite"/>
    </source>
</evidence>
<protein>
    <submittedName>
        <fullName evidence="2">Uncharacterized protein</fullName>
    </submittedName>
</protein>
<feature type="region of interest" description="Disordered" evidence="1">
    <location>
        <begin position="48"/>
        <end position="83"/>
    </location>
</feature>
<dbReference type="EMBL" id="CAJNNW010026218">
    <property type="protein sequence ID" value="CAE8683704.1"/>
    <property type="molecule type" value="Genomic_DNA"/>
</dbReference>
<dbReference type="Proteomes" id="UP000626109">
    <property type="component" value="Unassembled WGS sequence"/>
</dbReference>
<dbReference type="AlphaFoldDB" id="A0A813JV83"/>
<accession>A0A813JV83</accession>